<dbReference type="InParanoid" id="M1DB95"/>
<dbReference type="Gramene" id="PGSC0003DMT400086217">
    <property type="protein sequence ID" value="PGSC0003DMT400086217"/>
    <property type="gene ID" value="PGSC0003DMG400035788"/>
</dbReference>
<keyword evidence="1" id="KW-0812">Transmembrane</keyword>
<dbReference type="PaxDb" id="4113-PGSC0003DMT400086217"/>
<reference evidence="3" key="1">
    <citation type="journal article" date="2011" name="Nature">
        <title>Genome sequence and analysis of the tuber crop potato.</title>
        <authorList>
            <consortium name="The Potato Genome Sequencing Consortium"/>
        </authorList>
    </citation>
    <scope>NUCLEOTIDE SEQUENCE [LARGE SCALE GENOMIC DNA]</scope>
    <source>
        <strain evidence="3">cv. DM1-3 516 R44</strain>
    </source>
</reference>
<protein>
    <submittedName>
        <fullName evidence="2">Uncharacterized protein</fullName>
    </submittedName>
</protein>
<evidence type="ECO:0000256" key="1">
    <source>
        <dbReference type="SAM" id="Phobius"/>
    </source>
</evidence>
<name>M1DB95_SOLTU</name>
<accession>M1DB95</accession>
<dbReference type="HOGENOM" id="CLU_129007_0_1_1"/>
<evidence type="ECO:0000313" key="2">
    <source>
        <dbReference type="EnsemblPlants" id="PGSC0003DMT400086217"/>
    </source>
</evidence>
<evidence type="ECO:0000313" key="3">
    <source>
        <dbReference type="Proteomes" id="UP000011115"/>
    </source>
</evidence>
<keyword evidence="1" id="KW-0472">Membrane</keyword>
<dbReference type="AlphaFoldDB" id="M1DB95"/>
<dbReference type="Proteomes" id="UP000011115">
    <property type="component" value="Unassembled WGS sequence"/>
</dbReference>
<organism evidence="2 3">
    <name type="scientific">Solanum tuberosum</name>
    <name type="common">Potato</name>
    <dbReference type="NCBI Taxonomy" id="4113"/>
    <lineage>
        <taxon>Eukaryota</taxon>
        <taxon>Viridiplantae</taxon>
        <taxon>Streptophyta</taxon>
        <taxon>Embryophyta</taxon>
        <taxon>Tracheophyta</taxon>
        <taxon>Spermatophyta</taxon>
        <taxon>Magnoliopsida</taxon>
        <taxon>eudicotyledons</taxon>
        <taxon>Gunneridae</taxon>
        <taxon>Pentapetalae</taxon>
        <taxon>asterids</taxon>
        <taxon>lamiids</taxon>
        <taxon>Solanales</taxon>
        <taxon>Solanaceae</taxon>
        <taxon>Solanoideae</taxon>
        <taxon>Solaneae</taxon>
        <taxon>Solanum</taxon>
    </lineage>
</organism>
<reference evidence="2" key="2">
    <citation type="submission" date="2015-06" db="UniProtKB">
        <authorList>
            <consortium name="EnsemblPlants"/>
        </authorList>
    </citation>
    <scope>IDENTIFICATION</scope>
    <source>
        <strain evidence="2">DM1-3 516 R44</strain>
    </source>
</reference>
<proteinExistence type="predicted"/>
<keyword evidence="3" id="KW-1185">Reference proteome</keyword>
<sequence>MYWISEDQSEQLVRIADTLGDPPFGRFHRLLALSFSLFAFLVVERYGTASRNCSATRRLLHFIANLIFPFRAQHTRTKGDLQANRRLANRARRSSGLHFFVLFICLVPSLPSSVHALPQTPNTINLRIYIRY</sequence>
<keyword evidence="1" id="KW-1133">Transmembrane helix</keyword>
<dbReference type="EnsemblPlants" id="PGSC0003DMT400086217">
    <property type="protein sequence ID" value="PGSC0003DMT400086217"/>
    <property type="gene ID" value="PGSC0003DMG400035788"/>
</dbReference>
<feature type="transmembrane region" description="Helical" evidence="1">
    <location>
        <begin position="27"/>
        <end position="43"/>
    </location>
</feature>
<feature type="transmembrane region" description="Helical" evidence="1">
    <location>
        <begin position="95"/>
        <end position="117"/>
    </location>
</feature>